<organism evidence="4 5">
    <name type="scientific">Pontibacter lucknowensis</name>
    <dbReference type="NCBI Taxonomy" id="1077936"/>
    <lineage>
        <taxon>Bacteria</taxon>
        <taxon>Pseudomonadati</taxon>
        <taxon>Bacteroidota</taxon>
        <taxon>Cytophagia</taxon>
        <taxon>Cytophagales</taxon>
        <taxon>Hymenobacteraceae</taxon>
        <taxon>Pontibacter</taxon>
    </lineage>
</organism>
<evidence type="ECO:0000256" key="2">
    <source>
        <dbReference type="SAM" id="SignalP"/>
    </source>
</evidence>
<dbReference type="InterPro" id="IPR036938">
    <property type="entry name" value="PAP2/HPO_sf"/>
</dbReference>
<evidence type="ECO:0000313" key="4">
    <source>
        <dbReference type="EMBL" id="SIR00690.1"/>
    </source>
</evidence>
<keyword evidence="1" id="KW-0472">Membrane</keyword>
<feature type="signal peptide" evidence="2">
    <location>
        <begin position="1"/>
        <end position="19"/>
    </location>
</feature>
<gene>
    <name evidence="4" type="ORF">SAMN05421545_2093</name>
</gene>
<protein>
    <submittedName>
        <fullName evidence="4">PAP2 superfamily protein</fullName>
    </submittedName>
</protein>
<reference evidence="5" key="1">
    <citation type="submission" date="2017-01" db="EMBL/GenBank/DDBJ databases">
        <authorList>
            <person name="Varghese N."/>
            <person name="Submissions S."/>
        </authorList>
    </citation>
    <scope>NUCLEOTIDE SEQUENCE [LARGE SCALE GENOMIC DNA]</scope>
    <source>
        <strain evidence="5">DM9</strain>
    </source>
</reference>
<dbReference type="Proteomes" id="UP000185924">
    <property type="component" value="Unassembled WGS sequence"/>
</dbReference>
<evidence type="ECO:0000256" key="1">
    <source>
        <dbReference type="SAM" id="Phobius"/>
    </source>
</evidence>
<name>A0A1N6XEJ2_9BACT</name>
<accession>A0A1N6XEJ2</accession>
<keyword evidence="2" id="KW-0732">Signal</keyword>
<keyword evidence="1" id="KW-1133">Transmembrane helix</keyword>
<dbReference type="OrthoDB" id="9773582at2"/>
<keyword evidence="5" id="KW-1185">Reference proteome</keyword>
<feature type="domain" description="Phosphatidic acid phosphatase type 2/haloperoxidase" evidence="3">
    <location>
        <begin position="131"/>
        <end position="232"/>
    </location>
</feature>
<sequence length="273" mass="30380">MKKYIYCLLLNWLVLPAWANQPADLYLHIPDTAVVSELADTTETAQVAERSKLSVLARKMAVPTLLITLGITHMDDEGLFEGSRGLRRVVRSNYQDFNTQIDNYTYHVPVAMAVGLNLAGVRGEHHFTEQAILLGMTHLLNRTLTNNLKTLTAIDRPDNSSDDAFPSAHTSRAFAYATFFHKEYGKRSVWYSVAGYSFATATGALRILNDKHWLSDVLAGAGIGMLSAEVVYLVYPYIQRKIAQSHHKKNQQLGVMPFHSGGATGIALIYRIP</sequence>
<evidence type="ECO:0000259" key="3">
    <source>
        <dbReference type="SMART" id="SM00014"/>
    </source>
</evidence>
<dbReference type="Pfam" id="PF01569">
    <property type="entry name" value="PAP2"/>
    <property type="match status" value="1"/>
</dbReference>
<dbReference type="Gene3D" id="1.20.144.10">
    <property type="entry name" value="Phosphatidic acid phosphatase type 2/haloperoxidase"/>
    <property type="match status" value="1"/>
</dbReference>
<feature type="transmembrane region" description="Helical" evidence="1">
    <location>
        <begin position="217"/>
        <end position="238"/>
    </location>
</feature>
<dbReference type="CDD" id="cd03394">
    <property type="entry name" value="PAP2_like_5"/>
    <property type="match status" value="1"/>
</dbReference>
<dbReference type="InterPro" id="IPR000326">
    <property type="entry name" value="PAP2/HPO"/>
</dbReference>
<dbReference type="EMBL" id="FTNM01000002">
    <property type="protein sequence ID" value="SIR00690.1"/>
    <property type="molecule type" value="Genomic_DNA"/>
</dbReference>
<proteinExistence type="predicted"/>
<keyword evidence="1" id="KW-0812">Transmembrane</keyword>
<feature type="chain" id="PRO_5013134112" evidence="2">
    <location>
        <begin position="20"/>
        <end position="273"/>
    </location>
</feature>
<dbReference type="AlphaFoldDB" id="A0A1N6XEJ2"/>
<dbReference type="SMART" id="SM00014">
    <property type="entry name" value="acidPPc"/>
    <property type="match status" value="1"/>
</dbReference>
<evidence type="ECO:0000313" key="5">
    <source>
        <dbReference type="Proteomes" id="UP000185924"/>
    </source>
</evidence>
<dbReference type="STRING" id="1077936.SAMN05421545_2093"/>
<dbReference type="SUPFAM" id="SSF48317">
    <property type="entry name" value="Acid phosphatase/Vanadium-dependent haloperoxidase"/>
    <property type="match status" value="1"/>
</dbReference>
<dbReference type="RefSeq" id="WP_076422023.1">
    <property type="nucleotide sequence ID" value="NZ_FTNM01000002.1"/>
</dbReference>